<dbReference type="InterPro" id="IPR006490">
    <property type="entry name" value="Maj_tail_phi13"/>
</dbReference>
<evidence type="ECO:0000313" key="1">
    <source>
        <dbReference type="EMBL" id="SDL20602.1"/>
    </source>
</evidence>
<dbReference type="STRING" id="393762.SAMN05660472_02807"/>
<name>A0A1G9I676_9FIRM</name>
<dbReference type="NCBIfam" id="TIGR01603">
    <property type="entry name" value="maj_tail_phi13"/>
    <property type="match status" value="1"/>
</dbReference>
<dbReference type="EMBL" id="FNFP01000010">
    <property type="protein sequence ID" value="SDL20602.1"/>
    <property type="molecule type" value="Genomic_DNA"/>
</dbReference>
<dbReference type="AlphaFoldDB" id="A0A1G9I676"/>
<accession>A0A1G9I676</accession>
<dbReference type="RefSeq" id="WP_090554735.1">
    <property type="nucleotide sequence ID" value="NZ_FNFP01000010.1"/>
</dbReference>
<gene>
    <name evidence="1" type="ORF">SAMN05660472_02807</name>
</gene>
<organism evidence="1 2">
    <name type="scientific">Natronincola ferrireducens</name>
    <dbReference type="NCBI Taxonomy" id="393762"/>
    <lineage>
        <taxon>Bacteria</taxon>
        <taxon>Bacillati</taxon>
        <taxon>Bacillota</taxon>
        <taxon>Clostridia</taxon>
        <taxon>Peptostreptococcales</taxon>
        <taxon>Natronincolaceae</taxon>
        <taxon>Natronincola</taxon>
    </lineage>
</organism>
<evidence type="ECO:0000313" key="2">
    <source>
        <dbReference type="Proteomes" id="UP000198718"/>
    </source>
</evidence>
<reference evidence="1 2" key="1">
    <citation type="submission" date="2016-10" db="EMBL/GenBank/DDBJ databases">
        <authorList>
            <person name="de Groot N.N."/>
        </authorList>
    </citation>
    <scope>NUCLEOTIDE SEQUENCE [LARGE SCALE GENOMIC DNA]</scope>
    <source>
        <strain evidence="1 2">DSM 18346</strain>
    </source>
</reference>
<protein>
    <submittedName>
        <fullName evidence="1">Phage major tail protein, phi13 family</fullName>
    </submittedName>
</protein>
<proteinExistence type="predicted"/>
<dbReference type="Proteomes" id="UP000198718">
    <property type="component" value="Unassembled WGS sequence"/>
</dbReference>
<dbReference type="OrthoDB" id="3078218at2"/>
<keyword evidence="2" id="KW-1185">Reference proteome</keyword>
<sequence length="192" mass="20691">MKKAYRVNLRKLVYAKLESDTPTGVSYSEVKKLSEAMQIQLTPTLATGTLYGDGVKQSVVTKLTGITAVIDATKIPIDAKAEICGHTYENGVLVESGKDVAPWIAIGYEVPQDVEGVSEYVWLLKGRAQPYASTVQQATDNINFSTDSVTVEFVPRDYDGEIKRLADSADDAFTAEMAAAWFGSVPGTTGGE</sequence>